<dbReference type="InterPro" id="IPR006849">
    <property type="entry name" value="Elp1"/>
</dbReference>
<reference evidence="11" key="1">
    <citation type="submission" date="2022-07" db="EMBL/GenBank/DDBJ databases">
        <title>Phylogenomic reconstructions and comparative analyses of Kickxellomycotina fungi.</title>
        <authorList>
            <person name="Reynolds N.K."/>
            <person name="Stajich J.E."/>
            <person name="Barry K."/>
            <person name="Grigoriev I.V."/>
            <person name="Crous P."/>
            <person name="Smith M.E."/>
        </authorList>
    </citation>
    <scope>NUCLEOTIDE SEQUENCE</scope>
    <source>
        <strain evidence="11">NRRL 1566</strain>
    </source>
</reference>
<evidence type="ECO:0000256" key="3">
    <source>
        <dbReference type="ARBA" id="ARBA00022490"/>
    </source>
</evidence>
<dbReference type="SUPFAM" id="SSF69322">
    <property type="entry name" value="Tricorn protease domain 2"/>
    <property type="match status" value="1"/>
</dbReference>
<dbReference type="OrthoDB" id="40048at2759"/>
<keyword evidence="4" id="KW-0819">tRNA processing</keyword>
<dbReference type="Pfam" id="PF23878">
    <property type="entry name" value="TPR_ELP1"/>
    <property type="match status" value="1"/>
</dbReference>
<feature type="domain" description="ELP1 alpha-solenoid" evidence="9">
    <location>
        <begin position="656"/>
        <end position="855"/>
    </location>
</feature>
<evidence type="ECO:0000259" key="8">
    <source>
        <dbReference type="Pfam" id="PF23878"/>
    </source>
</evidence>
<protein>
    <recommendedName>
        <fullName evidence="5">Elongator complex protein 1</fullName>
    </recommendedName>
</protein>
<sequence>MRNLSILEETIATLPDGHYLLDLCIDVAEQRTFVVVGNQTTAATKLLEFDSTNELAGETLLPFSASEHIVSIYYLMEQEHVVIALESGDICTIRLGSSGLVETVGTVDAGIATCHWSPDDEILALVTQESRLLLMTADFDVLSESALREGQCQVAPVAVGWGTEETQYKGRQQQNSTADQQPQQYTLSADDDMCVRISWRGDAQYFGVSFVHEKKREIRVFTRDGQLHSVCEQIEALEHTLAWKPSGRLLASTEKRAHRHDVVFFERNGLRHGDFTLSNNVKRVQELSWNTASSILAAIVELEDGSMCVQLWADKNYHWYLKQELRDCGSAPRVLWDPEDPMRLLIANADGFTCLQLHSTPAVAHVASPLSNSGACVIDGRSLLYTPFAYANVPPPMALHTLDAGDAIRYVTFAAFGTGNDFALLLADCRTVVLYICDSGKSIPYETRRFVLQEISARQIAWPAPDTLVALGTRGVAVVDCSSESPISRICRCDPQLLPLRLLTASSHIKHVLVHSSHGDVLTVSLETAEMTPLVKLPAACVEMDAIDGETLVVIGRTVRNQLYANNRLLSSECSSFYLRHDMLLFTTTTHTLRFAIASAELAAADMPIPTGDDETDSGEARRRIERGATIVLTDPVGDNVVFQMPRGNLETVRPRALVLAAVRRHLNAREYRQALLTCRTNRIDMNILYDHAPATFMTDLDEFVKQVNDPDLLNLFVSGLRDEDVTQTMYTGIVSQQHAQPSREAALAGIGSKTTAVCRALRPALQAADATRLMPTVLTTLMCEQPPAISAALQIIAALDNTEERDAALTYLLFLSDVDTVYNAALALYDLPLALLVAQKSQHDPREYLPALGALHALENEEYRRFKIDEQLENYKRALSHLCAAFLDNEQYWSELVQFTQTHALYCECTQLLSSHKRVLDIYKMYGDHLAQNKQWGQAAAAYLMSQQAVSQAVDAFVQNKEWQSAMALASMPDSGFSAQMVYDTAVKASAVLADSHMFSSAASVLFEYTEETEDAVMLLVRGSCWAEAVRSSLARNRADLIETTILPGIDSACESLEEDICEIRDAFAAKVDRLRVVRATPLNLMSELQNLPVDDNVDVMSDTASMASQFSTFTGTVTNASQMTGSTARRISKNKRKAERRRVRGKKGSIYEESYLVDSLSKLIDRVRVHQTAVRQINLMLMQFGKSQAASKLQVLFGELVSMVLKDGDWVFDEQRILAHTNKGQIDLVASGANVDGMSALPKHSKPALPSADSWKINVL</sequence>
<organism evidence="11 12">
    <name type="scientific">Coemansia brasiliensis</name>
    <dbReference type="NCBI Taxonomy" id="2650707"/>
    <lineage>
        <taxon>Eukaryota</taxon>
        <taxon>Fungi</taxon>
        <taxon>Fungi incertae sedis</taxon>
        <taxon>Zoopagomycota</taxon>
        <taxon>Kickxellomycotina</taxon>
        <taxon>Kickxellomycetes</taxon>
        <taxon>Kickxellales</taxon>
        <taxon>Kickxellaceae</taxon>
        <taxon>Coemansia</taxon>
    </lineage>
</organism>
<keyword evidence="12" id="KW-1185">Reference proteome</keyword>
<dbReference type="PANTHER" id="PTHR12747:SF0">
    <property type="entry name" value="ELONGATOR COMPLEX PROTEIN 1"/>
    <property type="match status" value="1"/>
</dbReference>
<evidence type="ECO:0000313" key="12">
    <source>
        <dbReference type="Proteomes" id="UP001139887"/>
    </source>
</evidence>
<comment type="subcellular location">
    <subcellularLocation>
        <location evidence="5">Cytoplasm</location>
    </subcellularLocation>
    <subcellularLocation>
        <location evidence="5">Nucleus</location>
    </subcellularLocation>
</comment>
<feature type="domain" description="ELP1 three-helical bundle" evidence="10">
    <location>
        <begin position="1041"/>
        <end position="1205"/>
    </location>
</feature>
<comment type="similarity">
    <text evidence="2 5">Belongs to the ELP1/IKA1 family.</text>
</comment>
<dbReference type="GO" id="GO:0002926">
    <property type="term" value="P:tRNA wobble base 5-methoxycarbonylmethyl-2-thiouridinylation"/>
    <property type="evidence" value="ECO:0007669"/>
    <property type="project" value="TreeGrafter"/>
</dbReference>
<evidence type="ECO:0000259" key="7">
    <source>
        <dbReference type="Pfam" id="PF23797"/>
    </source>
</evidence>
<dbReference type="AlphaFoldDB" id="A0A9W8M1C9"/>
<evidence type="ECO:0000259" key="6">
    <source>
        <dbReference type="Pfam" id="PF04762"/>
    </source>
</evidence>
<evidence type="ECO:0000256" key="1">
    <source>
        <dbReference type="ARBA" id="ARBA00005043"/>
    </source>
</evidence>
<dbReference type="Pfam" id="PF23797">
    <property type="entry name" value="Beta-prop_ELP1_2nd"/>
    <property type="match status" value="1"/>
</dbReference>
<dbReference type="EMBL" id="JANBUW010000024">
    <property type="protein sequence ID" value="KAJ2850769.1"/>
    <property type="molecule type" value="Genomic_DNA"/>
</dbReference>
<dbReference type="GO" id="GO:0033588">
    <property type="term" value="C:elongator holoenzyme complex"/>
    <property type="evidence" value="ECO:0007669"/>
    <property type="project" value="InterPro"/>
</dbReference>
<evidence type="ECO:0000259" key="9">
    <source>
        <dbReference type="Pfam" id="PF23925"/>
    </source>
</evidence>
<dbReference type="GO" id="GO:0000049">
    <property type="term" value="F:tRNA binding"/>
    <property type="evidence" value="ECO:0007669"/>
    <property type="project" value="TreeGrafter"/>
</dbReference>
<keyword evidence="3 5" id="KW-0963">Cytoplasm</keyword>
<proteinExistence type="inferred from homology"/>
<dbReference type="Pfam" id="PF23925">
    <property type="entry name" value="A-sol_ELP1"/>
    <property type="match status" value="1"/>
</dbReference>
<dbReference type="InterPro" id="IPR056165">
    <property type="entry name" value="Beta-prop_ELP1_2nd"/>
</dbReference>
<dbReference type="InterPro" id="IPR056167">
    <property type="entry name" value="A-sol_ELP1"/>
</dbReference>
<name>A0A9W8M1C9_9FUNG</name>
<feature type="domain" description="ELP1 TPR" evidence="8">
    <location>
        <begin position="864"/>
        <end position="1032"/>
    </location>
</feature>
<comment type="caution">
    <text evidence="11">The sequence shown here is derived from an EMBL/GenBank/DDBJ whole genome shotgun (WGS) entry which is preliminary data.</text>
</comment>
<dbReference type="PANTHER" id="PTHR12747">
    <property type="entry name" value="ELONGATOR COMPLEX PROTEIN 1"/>
    <property type="match status" value="1"/>
</dbReference>
<feature type="domain" description="ELP1 first N-terminal beta-propeller" evidence="6">
    <location>
        <begin position="1"/>
        <end position="339"/>
    </location>
</feature>
<comment type="pathway">
    <text evidence="1">tRNA modification; 5-methoxycarbonylmethyl-2-thiouridine-tRNA biosynthesis.</text>
</comment>
<dbReference type="PIRSF" id="PIRSF017233">
    <property type="entry name" value="IKAP"/>
    <property type="match status" value="1"/>
</dbReference>
<evidence type="ECO:0000256" key="2">
    <source>
        <dbReference type="ARBA" id="ARBA00006086"/>
    </source>
</evidence>
<dbReference type="GO" id="GO:0005829">
    <property type="term" value="C:cytosol"/>
    <property type="evidence" value="ECO:0007669"/>
    <property type="project" value="TreeGrafter"/>
</dbReference>
<evidence type="ECO:0000256" key="5">
    <source>
        <dbReference type="PIRNR" id="PIRNR017233"/>
    </source>
</evidence>
<keyword evidence="5" id="KW-0539">Nucleus</keyword>
<dbReference type="Pfam" id="PF04762">
    <property type="entry name" value="Beta-prop_ELP1_1st"/>
    <property type="match status" value="1"/>
</dbReference>
<dbReference type="InterPro" id="IPR056169">
    <property type="entry name" value="HB_ELP1"/>
</dbReference>
<comment type="function">
    <text evidence="5">Component of the elongator complex which is required for multiple tRNA modifications, including mcm5U (5-methoxycarbonylmethyl uridine), mcm5s2U (5-methoxycarbonylmethyl-2-thiouridine), and ncm5U (5-carbamoylmethyl uridine). The elongator complex catalyzes formation of carboxymethyluridine in the wobble base at position 34 in tRNAs.</text>
</comment>
<gene>
    <name evidence="11" type="primary">ELP1</name>
    <name evidence="11" type="ORF">IWW36_001664</name>
</gene>
<dbReference type="GO" id="GO:0005634">
    <property type="term" value="C:nucleus"/>
    <property type="evidence" value="ECO:0007669"/>
    <property type="project" value="UniProtKB-SubCell"/>
</dbReference>
<dbReference type="Pfam" id="PF23936">
    <property type="entry name" value="HB_ELP1"/>
    <property type="match status" value="1"/>
</dbReference>
<feature type="domain" description="ELP1 N-terminal second beta-propeller" evidence="7">
    <location>
        <begin position="377"/>
        <end position="632"/>
    </location>
</feature>
<dbReference type="InterPro" id="IPR056166">
    <property type="entry name" value="TPR_ELP1"/>
</dbReference>
<accession>A0A9W8M1C9</accession>
<evidence type="ECO:0000256" key="4">
    <source>
        <dbReference type="ARBA" id="ARBA00022694"/>
    </source>
</evidence>
<evidence type="ECO:0000259" key="10">
    <source>
        <dbReference type="Pfam" id="PF23936"/>
    </source>
</evidence>
<dbReference type="Proteomes" id="UP001139887">
    <property type="component" value="Unassembled WGS sequence"/>
</dbReference>
<evidence type="ECO:0000313" key="11">
    <source>
        <dbReference type="EMBL" id="KAJ2850769.1"/>
    </source>
</evidence>
<dbReference type="InterPro" id="IPR056164">
    <property type="entry name" value="Beta-prop_ELP1_1st"/>
</dbReference>